<dbReference type="GO" id="GO:0000981">
    <property type="term" value="F:DNA-binding transcription factor activity, RNA polymerase II-specific"/>
    <property type="evidence" value="ECO:0007669"/>
    <property type="project" value="InterPro"/>
</dbReference>
<feature type="domain" description="Zn(2)-C6 fungal-type" evidence="2">
    <location>
        <begin position="323"/>
        <end position="350"/>
    </location>
</feature>
<dbReference type="PROSITE" id="PS00463">
    <property type="entry name" value="ZN2_CY6_FUNGAL_1"/>
    <property type="match status" value="1"/>
</dbReference>
<dbReference type="HOGENOM" id="CLU_588554_0_0_1"/>
<dbReference type="RefSeq" id="XP_005791007.1">
    <property type="nucleotide sequence ID" value="XM_005790950.1"/>
</dbReference>
<evidence type="ECO:0000256" key="1">
    <source>
        <dbReference type="SAM" id="MobiDB-lite"/>
    </source>
</evidence>
<dbReference type="CDD" id="cd00067">
    <property type="entry name" value="GAL4"/>
    <property type="match status" value="1"/>
</dbReference>
<organism evidence="3 4">
    <name type="scientific">Emiliania huxleyi (strain CCMP1516)</name>
    <dbReference type="NCBI Taxonomy" id="280463"/>
    <lineage>
        <taxon>Eukaryota</taxon>
        <taxon>Haptista</taxon>
        <taxon>Haptophyta</taxon>
        <taxon>Prymnesiophyceae</taxon>
        <taxon>Isochrysidales</taxon>
        <taxon>Noelaerhabdaceae</taxon>
        <taxon>Emiliania</taxon>
    </lineage>
</organism>
<dbReference type="GeneID" id="17283849"/>
<dbReference type="KEGG" id="ehx:EMIHUDRAFT_224341"/>
<reference evidence="4" key="1">
    <citation type="journal article" date="2013" name="Nature">
        <title>Pan genome of the phytoplankton Emiliania underpins its global distribution.</title>
        <authorList>
            <person name="Read B.A."/>
            <person name="Kegel J."/>
            <person name="Klute M.J."/>
            <person name="Kuo A."/>
            <person name="Lefebvre S.C."/>
            <person name="Maumus F."/>
            <person name="Mayer C."/>
            <person name="Miller J."/>
            <person name="Monier A."/>
            <person name="Salamov A."/>
            <person name="Young J."/>
            <person name="Aguilar M."/>
            <person name="Claverie J.M."/>
            <person name="Frickenhaus S."/>
            <person name="Gonzalez K."/>
            <person name="Herman E.K."/>
            <person name="Lin Y.C."/>
            <person name="Napier J."/>
            <person name="Ogata H."/>
            <person name="Sarno A.F."/>
            <person name="Shmutz J."/>
            <person name="Schroeder D."/>
            <person name="de Vargas C."/>
            <person name="Verret F."/>
            <person name="von Dassow P."/>
            <person name="Valentin K."/>
            <person name="Van de Peer Y."/>
            <person name="Wheeler G."/>
            <person name="Dacks J.B."/>
            <person name="Delwiche C.F."/>
            <person name="Dyhrman S.T."/>
            <person name="Glockner G."/>
            <person name="John U."/>
            <person name="Richards T."/>
            <person name="Worden A.Z."/>
            <person name="Zhang X."/>
            <person name="Grigoriev I.V."/>
            <person name="Allen A.E."/>
            <person name="Bidle K."/>
            <person name="Borodovsky M."/>
            <person name="Bowler C."/>
            <person name="Brownlee C."/>
            <person name="Cock J.M."/>
            <person name="Elias M."/>
            <person name="Gladyshev V.N."/>
            <person name="Groth M."/>
            <person name="Guda C."/>
            <person name="Hadaegh A."/>
            <person name="Iglesias-Rodriguez M.D."/>
            <person name="Jenkins J."/>
            <person name="Jones B.M."/>
            <person name="Lawson T."/>
            <person name="Leese F."/>
            <person name="Lindquist E."/>
            <person name="Lobanov A."/>
            <person name="Lomsadze A."/>
            <person name="Malik S.B."/>
            <person name="Marsh M.E."/>
            <person name="Mackinder L."/>
            <person name="Mock T."/>
            <person name="Mueller-Roeber B."/>
            <person name="Pagarete A."/>
            <person name="Parker M."/>
            <person name="Probert I."/>
            <person name="Quesneville H."/>
            <person name="Raines C."/>
            <person name="Rensing S.A."/>
            <person name="Riano-Pachon D.M."/>
            <person name="Richier S."/>
            <person name="Rokitta S."/>
            <person name="Shiraiwa Y."/>
            <person name="Soanes D.M."/>
            <person name="van der Giezen M."/>
            <person name="Wahlund T.M."/>
            <person name="Williams B."/>
            <person name="Wilson W."/>
            <person name="Wolfe G."/>
            <person name="Wurch L.L."/>
        </authorList>
    </citation>
    <scope>NUCLEOTIDE SEQUENCE</scope>
</reference>
<feature type="region of interest" description="Disordered" evidence="1">
    <location>
        <begin position="259"/>
        <end position="286"/>
    </location>
</feature>
<dbReference type="InterPro" id="IPR036864">
    <property type="entry name" value="Zn2-C6_fun-type_DNA-bd_sf"/>
</dbReference>
<dbReference type="Gene3D" id="4.10.240.10">
    <property type="entry name" value="Zn(2)-C6 fungal-type DNA-binding domain"/>
    <property type="match status" value="1"/>
</dbReference>
<evidence type="ECO:0000313" key="3">
    <source>
        <dbReference type="EnsemblProtists" id="EOD38578"/>
    </source>
</evidence>
<proteinExistence type="predicted"/>
<accession>A0A0D3KS43</accession>
<dbReference type="InterPro" id="IPR001138">
    <property type="entry name" value="Zn2Cys6_DnaBD"/>
</dbReference>
<dbReference type="Pfam" id="PF00172">
    <property type="entry name" value="Zn_clus"/>
    <property type="match status" value="1"/>
</dbReference>
<sequence>MPAVRRYEFGVSLYGEPVGRAAINVECSRADGFQEVENALSRLHNACHDAVSSMQLRSFLRLVCISTTPGPLKEWLGEEAYEQALLVAMLAGMLAPLAAGQGLTAMAQVRVRALALEKLRAGDGSWVLPVTTAALAATCLAADHEVLVEIVSARPPVEESEAAVQSTLLMVLGEVRKRSDDTCSRLAMVHPVLLALLQSNTASCSELVESVAEAGELQLRAKCEVDADSHLRRSCDQFRRLRDGIESINKVAVTEGDPLQELDLDKATNKPPASDPDKPPTVARATCDSPPVAVVPAVARLLKTPTKRSSPASSGDQRPKLHACTACQKARTACTDERPCPRCTRLGLLCEGTAKPMRRACAHCKRAKVRCNLNDASPCERCVRLGLDCSARPPPKRPRDEGPKPDPLPADSGLGLAASGVFSVGVDEAELSPISLATLPGGEDFADLLFKVDDFDFDGADGMVELLCTLAW</sequence>
<evidence type="ECO:0000259" key="2">
    <source>
        <dbReference type="PROSITE" id="PS50048"/>
    </source>
</evidence>
<dbReference type="GO" id="GO:0008270">
    <property type="term" value="F:zinc ion binding"/>
    <property type="evidence" value="ECO:0007669"/>
    <property type="project" value="InterPro"/>
</dbReference>
<dbReference type="AlphaFoldDB" id="A0A0D3KS43"/>
<dbReference type="SMART" id="SM00066">
    <property type="entry name" value="GAL4"/>
    <property type="match status" value="2"/>
</dbReference>
<protein>
    <recommendedName>
        <fullName evidence="2">Zn(2)-C6 fungal-type domain-containing protein</fullName>
    </recommendedName>
</protein>
<dbReference type="EnsemblProtists" id="EOD38578">
    <property type="protein sequence ID" value="EOD38578"/>
    <property type="gene ID" value="EMIHUDRAFT_224341"/>
</dbReference>
<dbReference type="PaxDb" id="2903-EOD38578"/>
<name>A0A0D3KS43_EMIH1</name>
<dbReference type="PROSITE" id="PS50048">
    <property type="entry name" value="ZN2_CY6_FUNGAL_2"/>
    <property type="match status" value="2"/>
</dbReference>
<evidence type="ECO:0000313" key="4">
    <source>
        <dbReference type="Proteomes" id="UP000013827"/>
    </source>
</evidence>
<keyword evidence="4" id="KW-1185">Reference proteome</keyword>
<feature type="domain" description="Zn(2)-C6 fungal-type" evidence="2">
    <location>
        <begin position="360"/>
        <end position="391"/>
    </location>
</feature>
<dbReference type="Proteomes" id="UP000013827">
    <property type="component" value="Unassembled WGS sequence"/>
</dbReference>
<dbReference type="SUPFAM" id="SSF57701">
    <property type="entry name" value="Zn2/Cys6 DNA-binding domain"/>
    <property type="match status" value="2"/>
</dbReference>
<reference evidence="3" key="2">
    <citation type="submission" date="2024-10" db="UniProtKB">
        <authorList>
            <consortium name="EnsemblProtists"/>
        </authorList>
    </citation>
    <scope>IDENTIFICATION</scope>
</reference>